<evidence type="ECO:0000256" key="2">
    <source>
        <dbReference type="ARBA" id="ARBA00023043"/>
    </source>
</evidence>
<dbReference type="PANTHER" id="PTHR24171:SF8">
    <property type="entry name" value="BRCA1-ASSOCIATED RING DOMAIN PROTEIN 1"/>
    <property type="match status" value="1"/>
</dbReference>
<dbReference type="PANTHER" id="PTHR24171">
    <property type="entry name" value="ANKYRIN REPEAT DOMAIN-CONTAINING PROTEIN 39-RELATED"/>
    <property type="match status" value="1"/>
</dbReference>
<gene>
    <name evidence="5" type="ORF">FNF28_03429</name>
    <name evidence="4" type="ORF">FNF29_01998</name>
</gene>
<feature type="repeat" description="ANK" evidence="3">
    <location>
        <begin position="76"/>
        <end position="108"/>
    </location>
</feature>
<reference evidence="6 7" key="1">
    <citation type="submission" date="2019-07" db="EMBL/GenBank/DDBJ databases">
        <title>Genomes of Cafeteria roenbergensis.</title>
        <authorList>
            <person name="Fischer M.G."/>
            <person name="Hackl T."/>
            <person name="Roman M."/>
        </authorList>
    </citation>
    <scope>NUCLEOTIDE SEQUENCE [LARGE SCALE GENOMIC DNA]</scope>
    <source>
        <strain evidence="4 6">BVI</strain>
        <strain evidence="5 7">RCC970-E3</strain>
    </source>
</reference>
<dbReference type="GO" id="GO:0004842">
    <property type="term" value="F:ubiquitin-protein transferase activity"/>
    <property type="evidence" value="ECO:0007669"/>
    <property type="project" value="TreeGrafter"/>
</dbReference>
<dbReference type="InterPro" id="IPR002110">
    <property type="entry name" value="Ankyrin_rpt"/>
</dbReference>
<keyword evidence="6" id="KW-1185">Reference proteome</keyword>
<keyword evidence="2 3" id="KW-0040">ANK repeat</keyword>
<protein>
    <submittedName>
        <fullName evidence="5">Uncharacterized protein</fullName>
    </submittedName>
</protein>
<evidence type="ECO:0000256" key="3">
    <source>
        <dbReference type="PROSITE-ProRule" id="PRU00023"/>
    </source>
</evidence>
<dbReference type="InterPro" id="IPR036770">
    <property type="entry name" value="Ankyrin_rpt-contain_sf"/>
</dbReference>
<dbReference type="EMBL" id="VLTN01000008">
    <property type="protein sequence ID" value="KAA0155247.1"/>
    <property type="molecule type" value="Genomic_DNA"/>
</dbReference>
<dbReference type="Pfam" id="PF12796">
    <property type="entry name" value="Ank_2"/>
    <property type="match status" value="1"/>
</dbReference>
<organism evidence="5 7">
    <name type="scientific">Cafeteria roenbergensis</name>
    <name type="common">Marine flagellate</name>
    <dbReference type="NCBI Taxonomy" id="33653"/>
    <lineage>
        <taxon>Eukaryota</taxon>
        <taxon>Sar</taxon>
        <taxon>Stramenopiles</taxon>
        <taxon>Bigyra</taxon>
        <taxon>Opalozoa</taxon>
        <taxon>Bicosoecida</taxon>
        <taxon>Cafeteriaceae</taxon>
        <taxon>Cafeteria</taxon>
    </lineage>
</organism>
<comment type="caution">
    <text evidence="5">The sequence shown here is derived from an EMBL/GenBank/DDBJ whole genome shotgun (WGS) entry which is preliminary data.</text>
</comment>
<dbReference type="Proteomes" id="UP000324907">
    <property type="component" value="Unassembled WGS sequence"/>
</dbReference>
<dbReference type="Gene3D" id="1.25.40.20">
    <property type="entry name" value="Ankyrin repeat-containing domain"/>
    <property type="match status" value="1"/>
</dbReference>
<dbReference type="PROSITE" id="PS50297">
    <property type="entry name" value="ANK_REP_REGION"/>
    <property type="match status" value="1"/>
</dbReference>
<accession>A0A5A8DLV2</accession>
<evidence type="ECO:0000313" key="7">
    <source>
        <dbReference type="Proteomes" id="UP000324907"/>
    </source>
</evidence>
<keyword evidence="1" id="KW-0677">Repeat</keyword>
<name>A0A5A8DLV2_CAFRO</name>
<dbReference type="GO" id="GO:0085020">
    <property type="term" value="P:protein K6-linked ubiquitination"/>
    <property type="evidence" value="ECO:0007669"/>
    <property type="project" value="TreeGrafter"/>
</dbReference>
<evidence type="ECO:0000313" key="4">
    <source>
        <dbReference type="EMBL" id="KAA0155247.1"/>
    </source>
</evidence>
<evidence type="ECO:0000313" key="5">
    <source>
        <dbReference type="EMBL" id="KAA0165577.1"/>
    </source>
</evidence>
<dbReference type="PROSITE" id="PS50088">
    <property type="entry name" value="ANK_REPEAT"/>
    <property type="match status" value="1"/>
</dbReference>
<proteinExistence type="predicted"/>
<dbReference type="EMBL" id="VLTL01000046">
    <property type="protein sequence ID" value="KAA0165577.1"/>
    <property type="molecule type" value="Genomic_DNA"/>
</dbReference>
<evidence type="ECO:0000256" key="1">
    <source>
        <dbReference type="ARBA" id="ARBA00022737"/>
    </source>
</evidence>
<dbReference type="Proteomes" id="UP000323011">
    <property type="component" value="Unassembled WGS sequence"/>
</dbReference>
<dbReference type="SUPFAM" id="SSF48403">
    <property type="entry name" value="Ankyrin repeat"/>
    <property type="match status" value="1"/>
</dbReference>
<dbReference type="AlphaFoldDB" id="A0A5A8DLV2"/>
<sequence>MSLRSYHGWMLKNRGYEDDTFSAKSAFAGLLQRAAMAPEGPRRLAPELLAAISNDDDAVVISHLSRGVPVHYKNNMGVTLLHRACRLGSARVVRALLDRGADPRLCDDDGKTVLHDACWSSKPNFAAVRLVIDRCEALSRSRDKFGATPLDYVPPPAVAEWMAFLHAQLDVPGGITLHFAPPAPHPDGDAVQPKAAGSRPGAALFGAARTSSAPARSWLQ</sequence>
<evidence type="ECO:0000313" key="6">
    <source>
        <dbReference type="Proteomes" id="UP000323011"/>
    </source>
</evidence>
<dbReference type="SMART" id="SM00248">
    <property type="entry name" value="ANK"/>
    <property type="match status" value="2"/>
</dbReference>